<evidence type="ECO:0000313" key="4">
    <source>
        <dbReference type="Proteomes" id="UP000623250"/>
    </source>
</evidence>
<keyword evidence="1" id="KW-0732">Signal</keyword>
<feature type="signal peptide" evidence="1">
    <location>
        <begin position="1"/>
        <end position="23"/>
    </location>
</feature>
<organism evidence="3 4">
    <name type="scientific">Rhodomicrobium udaipurense</name>
    <dbReference type="NCBI Taxonomy" id="1202716"/>
    <lineage>
        <taxon>Bacteria</taxon>
        <taxon>Pseudomonadati</taxon>
        <taxon>Pseudomonadota</taxon>
        <taxon>Alphaproteobacteria</taxon>
        <taxon>Hyphomicrobiales</taxon>
        <taxon>Hyphomicrobiaceae</taxon>
        <taxon>Rhodomicrobium</taxon>
    </lineage>
</organism>
<accession>A0A8I1KKN6</accession>
<protein>
    <submittedName>
        <fullName evidence="3">FixH family protein</fullName>
    </submittedName>
</protein>
<dbReference type="AlphaFoldDB" id="A0A8I1KKN6"/>
<dbReference type="Pfam" id="PF13115">
    <property type="entry name" value="YtkA"/>
    <property type="match status" value="1"/>
</dbReference>
<evidence type="ECO:0000313" key="3">
    <source>
        <dbReference type="EMBL" id="MBJ7542143.1"/>
    </source>
</evidence>
<dbReference type="RefSeq" id="WP_037235438.1">
    <property type="nucleotide sequence ID" value="NZ_JAEMUK010000002.1"/>
</dbReference>
<comment type="caution">
    <text evidence="3">The sequence shown here is derived from an EMBL/GenBank/DDBJ whole genome shotgun (WGS) entry which is preliminary data.</text>
</comment>
<dbReference type="EMBL" id="JAEMUK010000002">
    <property type="protein sequence ID" value="MBJ7542143.1"/>
    <property type="molecule type" value="Genomic_DNA"/>
</dbReference>
<dbReference type="InterPro" id="IPR032693">
    <property type="entry name" value="YtkA-like_dom"/>
</dbReference>
<gene>
    <name evidence="3" type="ORF">JDN41_01050</name>
</gene>
<name>A0A8I1KKN6_9HYPH</name>
<dbReference type="Proteomes" id="UP000623250">
    <property type="component" value="Unassembled WGS sequence"/>
</dbReference>
<feature type="chain" id="PRO_5034241633" evidence="1">
    <location>
        <begin position="24"/>
        <end position="130"/>
    </location>
</feature>
<evidence type="ECO:0000259" key="2">
    <source>
        <dbReference type="Pfam" id="PF13115"/>
    </source>
</evidence>
<evidence type="ECO:0000256" key="1">
    <source>
        <dbReference type="SAM" id="SignalP"/>
    </source>
</evidence>
<keyword evidence="4" id="KW-1185">Reference proteome</keyword>
<sequence length="130" mass="13648">MKLHFSAAALGLAVAFLDSQAFAGAKDYEFQAVSNDLKAGSGRDVAVRLVHKPTGKPVTGAVLFRSRLDMSPDGMGDMTGKLAADASSEPGLYRFKADLTMAGSWALKLMAKVPGESETVEGTVLIQAKD</sequence>
<proteinExistence type="predicted"/>
<reference evidence="3 4" key="1">
    <citation type="submission" date="2020-12" db="EMBL/GenBank/DDBJ databases">
        <title>Revised draft genomes of Rhodomicrobium vannielii ATCC 17100 and Rhodomicrobium udaipurense JA643.</title>
        <authorList>
            <person name="Conners E.M."/>
            <person name="Davenport E.J."/>
            <person name="Bose A."/>
        </authorList>
    </citation>
    <scope>NUCLEOTIDE SEQUENCE [LARGE SCALE GENOMIC DNA]</scope>
    <source>
        <strain evidence="3 4">JA643</strain>
    </source>
</reference>
<feature type="domain" description="YtkA-like" evidence="2">
    <location>
        <begin position="23"/>
        <end position="109"/>
    </location>
</feature>